<evidence type="ECO:0000256" key="1">
    <source>
        <dbReference type="ARBA" id="ARBA00001947"/>
    </source>
</evidence>
<dbReference type="InterPro" id="IPR055438">
    <property type="entry name" value="AstE_AspA_cat"/>
</dbReference>
<dbReference type="GO" id="GO:0046872">
    <property type="term" value="F:metal ion binding"/>
    <property type="evidence" value="ECO:0007669"/>
    <property type="project" value="UniProtKB-KW"/>
</dbReference>
<dbReference type="SUPFAM" id="SSF53187">
    <property type="entry name" value="Zn-dependent exopeptidases"/>
    <property type="match status" value="1"/>
</dbReference>
<comment type="cofactor">
    <cofactor evidence="1">
        <name>Zn(2+)</name>
        <dbReference type="ChEBI" id="CHEBI:29105"/>
    </cofactor>
</comment>
<feature type="domain" description="Succinylglutamate desuccinylase/Aspartoacylase catalytic" evidence="5">
    <location>
        <begin position="35"/>
        <end position="228"/>
    </location>
</feature>
<keyword evidence="2" id="KW-0479">Metal-binding</keyword>
<dbReference type="CDD" id="cd18174">
    <property type="entry name" value="M14_ASTE_ASPA_like"/>
    <property type="match status" value="1"/>
</dbReference>
<evidence type="ECO:0000259" key="5">
    <source>
        <dbReference type="Pfam" id="PF24827"/>
    </source>
</evidence>
<organism evidence="6">
    <name type="scientific">marine sediment metagenome</name>
    <dbReference type="NCBI Taxonomy" id="412755"/>
    <lineage>
        <taxon>unclassified sequences</taxon>
        <taxon>metagenomes</taxon>
        <taxon>ecological metagenomes</taxon>
    </lineage>
</organism>
<dbReference type="Pfam" id="PF24827">
    <property type="entry name" value="AstE_AspA_cat"/>
    <property type="match status" value="1"/>
</dbReference>
<dbReference type="InterPro" id="IPR043795">
    <property type="entry name" value="N-alpha-Ac-DABA-like"/>
</dbReference>
<dbReference type="InterPro" id="IPR053138">
    <property type="entry name" value="N-alpha-Ac-DABA_deacetylase"/>
</dbReference>
<protein>
    <recommendedName>
        <fullName evidence="5">Succinylglutamate desuccinylase/Aspartoacylase catalytic domain-containing protein</fullName>
    </recommendedName>
</protein>
<dbReference type="PANTHER" id="PTHR37326">
    <property type="entry name" value="BLL3975 PROTEIN"/>
    <property type="match status" value="1"/>
</dbReference>
<dbReference type="PIRSF" id="PIRSF039012">
    <property type="entry name" value="ASP"/>
    <property type="match status" value="1"/>
</dbReference>
<accession>X1TSQ4</accession>
<evidence type="ECO:0000256" key="2">
    <source>
        <dbReference type="ARBA" id="ARBA00022723"/>
    </source>
</evidence>
<sequence>IKAAPGEISSGFLDVPEKNKIKTKIPVTIINGKKPGKTLALVAGIHGYEYPPILALQRFKQWISPEDLKGALILVHIANLPSFQKRTIYYNPYDWKNLNRVFPGNPEGTLAERTAYILTEKIIKPCDCLIDLHCGDGNEALIPYTYWVVTGNNTLDQKAKDLALAFGIEKIIIDKIQTNDLSKSIYLGNTASLLEKPAISIESGYLGRTDEESIVRVVKGILSVMKHLNMIEGAADFVKEPVWIDKYQVIYAETTGLFYPLKKMGETVKKGEQWD</sequence>
<name>X1TSQ4_9ZZZZ</name>
<dbReference type="Gene3D" id="3.40.630.10">
    <property type="entry name" value="Zn peptidases"/>
    <property type="match status" value="1"/>
</dbReference>
<dbReference type="GO" id="GO:0016811">
    <property type="term" value="F:hydrolase activity, acting on carbon-nitrogen (but not peptide) bonds, in linear amides"/>
    <property type="evidence" value="ECO:0007669"/>
    <property type="project" value="InterPro"/>
</dbReference>
<evidence type="ECO:0000313" key="6">
    <source>
        <dbReference type="EMBL" id="GAI94416.1"/>
    </source>
</evidence>
<dbReference type="GO" id="GO:0016788">
    <property type="term" value="F:hydrolase activity, acting on ester bonds"/>
    <property type="evidence" value="ECO:0007669"/>
    <property type="project" value="InterPro"/>
</dbReference>
<dbReference type="AlphaFoldDB" id="X1TSQ4"/>
<comment type="caution">
    <text evidence="6">The sequence shown here is derived from an EMBL/GenBank/DDBJ whole genome shotgun (WGS) entry which is preliminary data.</text>
</comment>
<evidence type="ECO:0000256" key="4">
    <source>
        <dbReference type="ARBA" id="ARBA00022833"/>
    </source>
</evidence>
<evidence type="ECO:0000256" key="3">
    <source>
        <dbReference type="ARBA" id="ARBA00022801"/>
    </source>
</evidence>
<proteinExistence type="predicted"/>
<feature type="non-terminal residue" evidence="6">
    <location>
        <position position="1"/>
    </location>
</feature>
<keyword evidence="3" id="KW-0378">Hydrolase</keyword>
<reference evidence="6" key="1">
    <citation type="journal article" date="2014" name="Front. Microbiol.">
        <title>High frequency of phylogenetically diverse reductive dehalogenase-homologous genes in deep subseafloor sedimentary metagenomes.</title>
        <authorList>
            <person name="Kawai M."/>
            <person name="Futagami T."/>
            <person name="Toyoda A."/>
            <person name="Takaki Y."/>
            <person name="Nishi S."/>
            <person name="Hori S."/>
            <person name="Arai W."/>
            <person name="Tsubouchi T."/>
            <person name="Morono Y."/>
            <person name="Uchiyama I."/>
            <person name="Ito T."/>
            <person name="Fujiyama A."/>
            <person name="Inagaki F."/>
            <person name="Takami H."/>
        </authorList>
    </citation>
    <scope>NUCLEOTIDE SEQUENCE</scope>
    <source>
        <strain evidence="6">Expedition CK06-06</strain>
    </source>
</reference>
<dbReference type="PANTHER" id="PTHR37326:SF1">
    <property type="entry name" value="BLL3975 PROTEIN"/>
    <property type="match status" value="1"/>
</dbReference>
<gene>
    <name evidence="6" type="ORF">S12H4_32938</name>
</gene>
<feature type="non-terminal residue" evidence="6">
    <location>
        <position position="275"/>
    </location>
</feature>
<keyword evidence="4" id="KW-0862">Zinc</keyword>
<dbReference type="EMBL" id="BARW01019361">
    <property type="protein sequence ID" value="GAI94416.1"/>
    <property type="molecule type" value="Genomic_DNA"/>
</dbReference>